<gene>
    <name evidence="1" type="ORF">E2C01_022362</name>
</gene>
<comment type="caution">
    <text evidence="1">The sequence shown here is derived from an EMBL/GenBank/DDBJ whole genome shotgun (WGS) entry which is preliminary data.</text>
</comment>
<dbReference type="AlphaFoldDB" id="A0A5B7E552"/>
<protein>
    <submittedName>
        <fullName evidence="1">Uncharacterized protein</fullName>
    </submittedName>
</protein>
<dbReference type="EMBL" id="VSRR010002022">
    <property type="protein sequence ID" value="MPC29142.1"/>
    <property type="molecule type" value="Genomic_DNA"/>
</dbReference>
<accession>A0A5B7E552</accession>
<keyword evidence="2" id="KW-1185">Reference proteome</keyword>
<sequence>MMHYYFFYFDNKLCNNNKTFRCMTHVTTLPVRGIRSHVGHSCLFVVSCLSCVLSCITTNMPLPDKELFNIKYQIAKIFLHIRYKSWNFSSLSSSCFAIT</sequence>
<dbReference type="Proteomes" id="UP000324222">
    <property type="component" value="Unassembled WGS sequence"/>
</dbReference>
<evidence type="ECO:0000313" key="1">
    <source>
        <dbReference type="EMBL" id="MPC29142.1"/>
    </source>
</evidence>
<evidence type="ECO:0000313" key="2">
    <source>
        <dbReference type="Proteomes" id="UP000324222"/>
    </source>
</evidence>
<name>A0A5B7E552_PORTR</name>
<organism evidence="1 2">
    <name type="scientific">Portunus trituberculatus</name>
    <name type="common">Swimming crab</name>
    <name type="synonym">Neptunus trituberculatus</name>
    <dbReference type="NCBI Taxonomy" id="210409"/>
    <lineage>
        <taxon>Eukaryota</taxon>
        <taxon>Metazoa</taxon>
        <taxon>Ecdysozoa</taxon>
        <taxon>Arthropoda</taxon>
        <taxon>Crustacea</taxon>
        <taxon>Multicrustacea</taxon>
        <taxon>Malacostraca</taxon>
        <taxon>Eumalacostraca</taxon>
        <taxon>Eucarida</taxon>
        <taxon>Decapoda</taxon>
        <taxon>Pleocyemata</taxon>
        <taxon>Brachyura</taxon>
        <taxon>Eubrachyura</taxon>
        <taxon>Portunoidea</taxon>
        <taxon>Portunidae</taxon>
        <taxon>Portuninae</taxon>
        <taxon>Portunus</taxon>
    </lineage>
</organism>
<reference evidence="1 2" key="1">
    <citation type="submission" date="2019-05" db="EMBL/GenBank/DDBJ databases">
        <title>Another draft genome of Portunus trituberculatus and its Hox gene families provides insights of decapod evolution.</title>
        <authorList>
            <person name="Jeong J.-H."/>
            <person name="Song I."/>
            <person name="Kim S."/>
            <person name="Choi T."/>
            <person name="Kim D."/>
            <person name="Ryu S."/>
            <person name="Kim W."/>
        </authorList>
    </citation>
    <scope>NUCLEOTIDE SEQUENCE [LARGE SCALE GENOMIC DNA]</scope>
    <source>
        <tissue evidence="1">Muscle</tissue>
    </source>
</reference>
<proteinExistence type="predicted"/>